<keyword evidence="4" id="KW-1185">Reference proteome</keyword>
<dbReference type="CDD" id="cd01949">
    <property type="entry name" value="GGDEF"/>
    <property type="match status" value="1"/>
</dbReference>
<evidence type="ECO:0000313" key="4">
    <source>
        <dbReference type="Proteomes" id="UP000290253"/>
    </source>
</evidence>
<dbReference type="SMART" id="SM00267">
    <property type="entry name" value="GGDEF"/>
    <property type="match status" value="1"/>
</dbReference>
<dbReference type="PANTHER" id="PTHR46663">
    <property type="entry name" value="DIGUANYLATE CYCLASE DGCT-RELATED"/>
    <property type="match status" value="1"/>
</dbReference>
<dbReference type="InterPro" id="IPR000160">
    <property type="entry name" value="GGDEF_dom"/>
</dbReference>
<evidence type="ECO:0000259" key="2">
    <source>
        <dbReference type="PROSITE" id="PS50887"/>
    </source>
</evidence>
<dbReference type="OrthoDB" id="105420at2"/>
<sequence length="383" mass="42741">MLMNAIPSQFSLIAAHSLSLVLMLLDPHLSRFAAGTSALGGALLASLLWGAIYRFCMHGPAQPLRQSIEEETARQHCQALLERERSLILEAIGQTLPLKQLLESIADFISGHRHQLRCWCITARGITAPSATAMELEYPGAEIPQFRHEIYTQDKEWLGFFLLEGTWSAQDDTVLEIGTALAALAIRNRQMHEDLVRRSEHDALTDLPNRILLEQRVAQAMATAERHAQGFALIYIDLDHFKKINDRYGHRTGDAYLQTVARRLSERLRRRDTLARVGGDEFLALITQVNDRSEVEEVVHRFAGCFDAPFPIYDHLLVGTASLGIAFFPEDGRTFQELEMAADAAMYASKRMAGSRNQGAQEAPLDLLPLHPQPPVPSSTIDA</sequence>
<dbReference type="PROSITE" id="PS50887">
    <property type="entry name" value="GGDEF"/>
    <property type="match status" value="1"/>
</dbReference>
<dbReference type="InterPro" id="IPR052163">
    <property type="entry name" value="DGC-Regulatory_Protein"/>
</dbReference>
<protein>
    <submittedName>
        <fullName evidence="3">GGDEF domain-containing protein</fullName>
    </submittedName>
</protein>
<feature type="region of interest" description="Disordered" evidence="1">
    <location>
        <begin position="353"/>
        <end position="383"/>
    </location>
</feature>
<organism evidence="3 4">
    <name type="scientific">Silvibacterium dinghuense</name>
    <dbReference type="NCBI Taxonomy" id="1560006"/>
    <lineage>
        <taxon>Bacteria</taxon>
        <taxon>Pseudomonadati</taxon>
        <taxon>Acidobacteriota</taxon>
        <taxon>Terriglobia</taxon>
        <taxon>Terriglobales</taxon>
        <taxon>Acidobacteriaceae</taxon>
        <taxon>Silvibacterium</taxon>
    </lineage>
</organism>
<accession>A0A4Q1SD66</accession>
<evidence type="ECO:0000256" key="1">
    <source>
        <dbReference type="SAM" id="MobiDB-lite"/>
    </source>
</evidence>
<dbReference type="Pfam" id="PF00990">
    <property type="entry name" value="GGDEF"/>
    <property type="match status" value="1"/>
</dbReference>
<gene>
    <name evidence="3" type="ORF">ESZ00_10335</name>
</gene>
<proteinExistence type="predicted"/>
<name>A0A4Q1SD66_9BACT</name>
<dbReference type="PANTHER" id="PTHR46663:SF2">
    <property type="entry name" value="GGDEF DOMAIN-CONTAINING PROTEIN"/>
    <property type="match status" value="1"/>
</dbReference>
<dbReference type="InterPro" id="IPR043128">
    <property type="entry name" value="Rev_trsase/Diguanyl_cyclase"/>
</dbReference>
<dbReference type="EMBL" id="SDMK01000002">
    <property type="protein sequence ID" value="RXS95017.1"/>
    <property type="molecule type" value="Genomic_DNA"/>
</dbReference>
<dbReference type="NCBIfam" id="TIGR00254">
    <property type="entry name" value="GGDEF"/>
    <property type="match status" value="1"/>
</dbReference>
<dbReference type="InterPro" id="IPR029787">
    <property type="entry name" value="Nucleotide_cyclase"/>
</dbReference>
<dbReference type="Gene3D" id="3.30.70.270">
    <property type="match status" value="1"/>
</dbReference>
<dbReference type="AlphaFoldDB" id="A0A4Q1SD66"/>
<evidence type="ECO:0000313" key="3">
    <source>
        <dbReference type="EMBL" id="RXS95017.1"/>
    </source>
</evidence>
<comment type="caution">
    <text evidence="3">The sequence shown here is derived from an EMBL/GenBank/DDBJ whole genome shotgun (WGS) entry which is preliminary data.</text>
</comment>
<dbReference type="Proteomes" id="UP000290253">
    <property type="component" value="Unassembled WGS sequence"/>
</dbReference>
<dbReference type="SUPFAM" id="SSF55073">
    <property type="entry name" value="Nucleotide cyclase"/>
    <property type="match status" value="1"/>
</dbReference>
<reference evidence="3 4" key="1">
    <citation type="journal article" date="2016" name="Int. J. Syst. Evol. Microbiol.">
        <title>Acidipila dinghuensis sp. nov., an acidobacterium isolated from forest soil.</title>
        <authorList>
            <person name="Jiang Y.W."/>
            <person name="Wang J."/>
            <person name="Chen M.H."/>
            <person name="Lv Y.Y."/>
            <person name="Qiu L.H."/>
        </authorList>
    </citation>
    <scope>NUCLEOTIDE SEQUENCE [LARGE SCALE GENOMIC DNA]</scope>
    <source>
        <strain evidence="3 4">DHOF10</strain>
    </source>
</reference>
<feature type="domain" description="GGDEF" evidence="2">
    <location>
        <begin position="229"/>
        <end position="363"/>
    </location>
</feature>